<feature type="signal peptide" evidence="1">
    <location>
        <begin position="1"/>
        <end position="20"/>
    </location>
</feature>
<dbReference type="InterPro" id="IPR047142">
    <property type="entry name" value="OryJ/VirC-like"/>
</dbReference>
<dbReference type="Pfam" id="PF07883">
    <property type="entry name" value="Cupin_2"/>
    <property type="match status" value="1"/>
</dbReference>
<dbReference type="RefSeq" id="WP_020197359.1">
    <property type="nucleotide sequence ID" value="NZ_BAOH01000117.1"/>
</dbReference>
<dbReference type="AlphaFoldDB" id="A0A0C1ZL34"/>
<dbReference type="Gene3D" id="2.60.120.10">
    <property type="entry name" value="Jelly Rolls"/>
    <property type="match status" value="1"/>
</dbReference>
<dbReference type="EMBL" id="JPRD01000011">
    <property type="protein sequence ID" value="KIF53851.1"/>
    <property type="molecule type" value="Genomic_DNA"/>
</dbReference>
<dbReference type="PATRIC" id="fig|1229493.5.peg.174"/>
<feature type="chain" id="PRO_5002144477" evidence="1">
    <location>
        <begin position="21"/>
        <end position="139"/>
    </location>
</feature>
<protein>
    <submittedName>
        <fullName evidence="3">Cupin</fullName>
    </submittedName>
</protein>
<dbReference type="PANTHER" id="PTHR36156:SF2">
    <property type="entry name" value="CUPIN TYPE-2 DOMAIN-CONTAINING PROTEIN"/>
    <property type="match status" value="1"/>
</dbReference>
<name>A0A0C1ZL34_9VIBR</name>
<gene>
    <name evidence="3" type="ORF">H735_05545</name>
</gene>
<proteinExistence type="predicted"/>
<dbReference type="InterPro" id="IPR011051">
    <property type="entry name" value="RmlC_Cupin_sf"/>
</dbReference>
<dbReference type="InterPro" id="IPR013096">
    <property type="entry name" value="Cupin_2"/>
</dbReference>
<dbReference type="InterPro" id="IPR014710">
    <property type="entry name" value="RmlC-like_jellyroll"/>
</dbReference>
<evidence type="ECO:0000313" key="3">
    <source>
        <dbReference type="EMBL" id="KIF53851.1"/>
    </source>
</evidence>
<reference evidence="3 4" key="1">
    <citation type="submission" date="2014-07" db="EMBL/GenBank/DDBJ databases">
        <title>Unique and conserved regions in Vibrio harveyi and related species in comparison with the shrimp pathogen Vibrio harveyi CAIM 1792.</title>
        <authorList>
            <person name="Espinoza-Valles I."/>
            <person name="Vora G."/>
            <person name="Leekitcharoenphon P."/>
            <person name="Ussery D."/>
            <person name="Hoj L."/>
            <person name="Gomez-Gil B."/>
        </authorList>
    </citation>
    <scope>NUCLEOTIDE SEQUENCE [LARGE SCALE GENOMIC DNA]</scope>
    <source>
        <strain evidence="4">CAIM 1854 / LMG 25443</strain>
    </source>
</reference>
<keyword evidence="1" id="KW-0732">Signal</keyword>
<organism evidence="3 4">
    <name type="scientific">Vibrio owensii CAIM 1854 = LMG 25443</name>
    <dbReference type="NCBI Taxonomy" id="1229493"/>
    <lineage>
        <taxon>Bacteria</taxon>
        <taxon>Pseudomonadati</taxon>
        <taxon>Pseudomonadota</taxon>
        <taxon>Gammaproteobacteria</taxon>
        <taxon>Vibrionales</taxon>
        <taxon>Vibrionaceae</taxon>
        <taxon>Vibrio</taxon>
    </lineage>
</organism>
<sequence length="139" mass="15082">MRPIQTAVIALSLVFSSVWADTQLPDSVEADVVLKTTTSWDGTALPEYPKGQPEVTILKITVPKGVQLPMHQHPVINAGIVLKGEITVTKKDEEKIVLKAGDAIAEVVDQWHFGANTGDEPVEILVFYAGVKDKPITVK</sequence>
<evidence type="ECO:0000259" key="2">
    <source>
        <dbReference type="Pfam" id="PF07883"/>
    </source>
</evidence>
<feature type="domain" description="Cupin type-2" evidence="2">
    <location>
        <begin position="60"/>
        <end position="128"/>
    </location>
</feature>
<dbReference type="PANTHER" id="PTHR36156">
    <property type="entry name" value="SLR2101 PROTEIN"/>
    <property type="match status" value="1"/>
</dbReference>
<evidence type="ECO:0000256" key="1">
    <source>
        <dbReference type="SAM" id="SignalP"/>
    </source>
</evidence>
<dbReference type="CDD" id="cd02236">
    <property type="entry name" value="cupin_CV2614-like"/>
    <property type="match status" value="1"/>
</dbReference>
<dbReference type="Proteomes" id="UP000031586">
    <property type="component" value="Unassembled WGS sequence"/>
</dbReference>
<dbReference type="SUPFAM" id="SSF51182">
    <property type="entry name" value="RmlC-like cupins"/>
    <property type="match status" value="1"/>
</dbReference>
<accession>A0A0C1ZL34</accession>
<evidence type="ECO:0000313" key="4">
    <source>
        <dbReference type="Proteomes" id="UP000031586"/>
    </source>
</evidence>
<comment type="caution">
    <text evidence="3">The sequence shown here is derived from an EMBL/GenBank/DDBJ whole genome shotgun (WGS) entry which is preliminary data.</text>
</comment>